<organism evidence="1 2">
    <name type="scientific">Fusarium floridanum</name>
    <dbReference type="NCBI Taxonomy" id="1325733"/>
    <lineage>
        <taxon>Eukaryota</taxon>
        <taxon>Fungi</taxon>
        <taxon>Dikarya</taxon>
        <taxon>Ascomycota</taxon>
        <taxon>Pezizomycotina</taxon>
        <taxon>Sordariomycetes</taxon>
        <taxon>Hypocreomycetidae</taxon>
        <taxon>Hypocreales</taxon>
        <taxon>Nectriaceae</taxon>
        <taxon>Fusarium</taxon>
        <taxon>Fusarium solani species complex</taxon>
    </lineage>
</organism>
<keyword evidence="2" id="KW-1185">Reference proteome</keyword>
<comment type="caution">
    <text evidence="1">The sequence shown here is derived from an EMBL/GenBank/DDBJ whole genome shotgun (WGS) entry which is preliminary data.</text>
</comment>
<gene>
    <name evidence="1" type="ORF">CEP51_016742</name>
</gene>
<dbReference type="Proteomes" id="UP000287972">
    <property type="component" value="Unassembled WGS sequence"/>
</dbReference>
<evidence type="ECO:0000313" key="1">
    <source>
        <dbReference type="EMBL" id="RSL40060.1"/>
    </source>
</evidence>
<protein>
    <submittedName>
        <fullName evidence="1">Uncharacterized protein</fullName>
    </submittedName>
</protein>
<feature type="non-terminal residue" evidence="1">
    <location>
        <position position="1"/>
    </location>
</feature>
<dbReference type="AlphaFoldDB" id="A0A428NH54"/>
<proteinExistence type="predicted"/>
<dbReference type="EMBL" id="NKCL01001372">
    <property type="protein sequence ID" value="RSL40060.1"/>
    <property type="molecule type" value="Genomic_DNA"/>
</dbReference>
<sequence length="62" mass="7335">DIKVRREICEKEFPRLRYIDKVCALHVSILEIQLDQHRENREPCVNATDIVVARLSFGMPRN</sequence>
<name>A0A428NH54_9HYPO</name>
<accession>A0A428NH54</accession>
<evidence type="ECO:0000313" key="2">
    <source>
        <dbReference type="Proteomes" id="UP000287972"/>
    </source>
</evidence>
<reference evidence="1 2" key="1">
    <citation type="submission" date="2017-06" db="EMBL/GenBank/DDBJ databases">
        <title>Comparative genomic analysis of Ambrosia Fusariam Clade fungi.</title>
        <authorList>
            <person name="Stajich J.E."/>
            <person name="Carrillo J."/>
            <person name="Kijimoto T."/>
            <person name="Eskalen A."/>
            <person name="O'Donnell K."/>
            <person name="Kasson M."/>
        </authorList>
    </citation>
    <scope>NUCLEOTIDE SEQUENCE [LARGE SCALE GENOMIC DNA]</scope>
    <source>
        <strain evidence="1 2">NRRL62606</strain>
    </source>
</reference>